<accession>A0A4U8W918</accession>
<feature type="signal peptide" evidence="1">
    <location>
        <begin position="1"/>
        <end position="27"/>
    </location>
</feature>
<reference evidence="2 3" key="1">
    <citation type="submission" date="2019-02" db="EMBL/GenBank/DDBJ databases">
        <authorList>
            <consortium name="Pathogen Informatics"/>
        </authorList>
    </citation>
    <scope>NUCLEOTIDE SEQUENCE [LARGE SCALE GENOMIC DNA]</scope>
    <source>
        <strain evidence="2 3">3012STDY6756504</strain>
    </source>
</reference>
<protein>
    <submittedName>
        <fullName evidence="2">Uncharacterized protein</fullName>
    </submittedName>
</protein>
<gene>
    <name evidence="2" type="ORF">NCTC10797_02563</name>
</gene>
<dbReference type="Proteomes" id="UP000290439">
    <property type="component" value="Chromosome"/>
</dbReference>
<evidence type="ECO:0000313" key="2">
    <source>
        <dbReference type="EMBL" id="VFA98787.1"/>
    </source>
</evidence>
<evidence type="ECO:0000256" key="1">
    <source>
        <dbReference type="SAM" id="SignalP"/>
    </source>
</evidence>
<name>A0A4U8W918_9NOCA</name>
<feature type="chain" id="PRO_5020753565" evidence="1">
    <location>
        <begin position="28"/>
        <end position="152"/>
    </location>
</feature>
<dbReference type="EMBL" id="LR215973">
    <property type="protein sequence ID" value="VFA98787.1"/>
    <property type="molecule type" value="Genomic_DNA"/>
</dbReference>
<keyword evidence="1" id="KW-0732">Signal</keyword>
<dbReference type="AlphaFoldDB" id="A0A4U8W918"/>
<sequence length="152" mass="15980">MSHRQAVPRAFSGAVIALTAIALPVLAAPAAAAASASVVEGRGRFLVTVVNDNPTENSDATIRVDGRDVTATCDFGRGDTVDEPRYHRICAAAPGEHRIEVHDPGSGIVFDGRITVQPANGLLDVIDTVVTCLGLPFPTDPTYQDVFCKRIG</sequence>
<evidence type="ECO:0000313" key="3">
    <source>
        <dbReference type="Proteomes" id="UP000290439"/>
    </source>
</evidence>
<proteinExistence type="predicted"/>
<dbReference type="RefSeq" id="WP_130917284.1">
    <property type="nucleotide sequence ID" value="NZ_JADLQM010000005.1"/>
</dbReference>
<organism evidence="2 3">
    <name type="scientific">Nocardia cyriacigeorgica</name>
    <dbReference type="NCBI Taxonomy" id="135487"/>
    <lineage>
        <taxon>Bacteria</taxon>
        <taxon>Bacillati</taxon>
        <taxon>Actinomycetota</taxon>
        <taxon>Actinomycetes</taxon>
        <taxon>Mycobacteriales</taxon>
        <taxon>Nocardiaceae</taxon>
        <taxon>Nocardia</taxon>
    </lineage>
</organism>